<sequence length="339" mass="36097">MIELHELTKRYGTKLAVDRLSFTIPPGVVTGFLGPNGAGKSTTMRMILDLDRPTSGRVTIDGRKYAQLREPVKYIGALLEAKAVHPGRSARSHLLWLAQSNSIPARRVDEVLALVGLQEVANRRSGGFSLGMGQRLGIAAALLGDPQILMFDEPVNGLDPEGILWVRNLMKRLASEGRTVFVSSHLMSEMAVTADHLVVIGRGRLLADLPMTEFIDRNSRSTVRVRTPQPEQLLDALSAEGIVPEPAADGAYEVVGGDAARIGELAAAGGVVLHELSPQRASLEEAFMRMTAESVEYHAAGDGAAGDGAAADGQADGPIAAWGAGWQQPSGGKRKKKES</sequence>
<evidence type="ECO:0000256" key="3">
    <source>
        <dbReference type="ARBA" id="ARBA00022741"/>
    </source>
</evidence>
<dbReference type="RefSeq" id="WP_111492799.1">
    <property type="nucleotide sequence ID" value="NZ_CP031264.1"/>
</dbReference>
<accession>A0A345T0I9</accession>
<dbReference type="CDD" id="cd03268">
    <property type="entry name" value="ABC_BcrA_bacitracin_resist"/>
    <property type="match status" value="1"/>
</dbReference>
<dbReference type="InterPro" id="IPR003593">
    <property type="entry name" value="AAA+_ATPase"/>
</dbReference>
<evidence type="ECO:0000259" key="6">
    <source>
        <dbReference type="PROSITE" id="PS50893"/>
    </source>
</evidence>
<gene>
    <name evidence="7" type="ORF">C7M71_020845</name>
</gene>
<keyword evidence="8" id="KW-1185">Reference proteome</keyword>
<dbReference type="SMART" id="SM00382">
    <property type="entry name" value="AAA"/>
    <property type="match status" value="1"/>
</dbReference>
<dbReference type="Proteomes" id="UP000249340">
    <property type="component" value="Chromosome"/>
</dbReference>
<reference evidence="8" key="1">
    <citation type="submission" date="2018-07" db="EMBL/GenBank/DDBJ databases">
        <title>Streptacidiphilus bronchialis DSM 106435 chromosome.</title>
        <authorList>
            <person name="Batra D."/>
            <person name="Gulvik C.A."/>
        </authorList>
    </citation>
    <scope>NUCLEOTIDE SEQUENCE [LARGE SCALE GENOMIC DNA]</scope>
    <source>
        <strain evidence="8">DSM 106435</strain>
    </source>
</reference>
<dbReference type="InterPro" id="IPR003439">
    <property type="entry name" value="ABC_transporter-like_ATP-bd"/>
</dbReference>
<evidence type="ECO:0000256" key="1">
    <source>
        <dbReference type="ARBA" id="ARBA00005417"/>
    </source>
</evidence>
<name>A0A345T0I9_9ACTN</name>
<evidence type="ECO:0000256" key="5">
    <source>
        <dbReference type="SAM" id="MobiDB-lite"/>
    </source>
</evidence>
<keyword evidence="3" id="KW-0547">Nucleotide-binding</keyword>
<dbReference type="KEGG" id="stri:C7M71_020845"/>
<dbReference type="OrthoDB" id="9804819at2"/>
<protein>
    <submittedName>
        <fullName evidence="7">ABC transporter ATP-binding protein</fullName>
    </submittedName>
</protein>
<evidence type="ECO:0000256" key="4">
    <source>
        <dbReference type="ARBA" id="ARBA00022840"/>
    </source>
</evidence>
<proteinExistence type="inferred from homology"/>
<dbReference type="InterPro" id="IPR027417">
    <property type="entry name" value="P-loop_NTPase"/>
</dbReference>
<dbReference type="Gene3D" id="3.40.50.300">
    <property type="entry name" value="P-loop containing nucleotide triphosphate hydrolases"/>
    <property type="match status" value="1"/>
</dbReference>
<dbReference type="EMBL" id="CP031264">
    <property type="protein sequence ID" value="AXI79494.1"/>
    <property type="molecule type" value="Genomic_DNA"/>
</dbReference>
<dbReference type="SUPFAM" id="SSF52540">
    <property type="entry name" value="P-loop containing nucleoside triphosphate hydrolases"/>
    <property type="match status" value="1"/>
</dbReference>
<dbReference type="PANTHER" id="PTHR43335:SF4">
    <property type="entry name" value="ABC TRANSPORTER, ATP-BINDING PROTEIN"/>
    <property type="match status" value="1"/>
</dbReference>
<keyword evidence="2" id="KW-0813">Transport</keyword>
<evidence type="ECO:0000256" key="2">
    <source>
        <dbReference type="ARBA" id="ARBA00022448"/>
    </source>
</evidence>
<dbReference type="GO" id="GO:0016887">
    <property type="term" value="F:ATP hydrolysis activity"/>
    <property type="evidence" value="ECO:0007669"/>
    <property type="project" value="InterPro"/>
</dbReference>
<evidence type="ECO:0000313" key="7">
    <source>
        <dbReference type="EMBL" id="AXI79494.1"/>
    </source>
</evidence>
<feature type="region of interest" description="Disordered" evidence="5">
    <location>
        <begin position="304"/>
        <end position="339"/>
    </location>
</feature>
<dbReference type="PANTHER" id="PTHR43335">
    <property type="entry name" value="ABC TRANSPORTER, ATP-BINDING PROTEIN"/>
    <property type="match status" value="1"/>
</dbReference>
<organism evidence="7 8">
    <name type="scientific">Peterkaempfera bronchialis</name>
    <dbReference type="NCBI Taxonomy" id="2126346"/>
    <lineage>
        <taxon>Bacteria</taxon>
        <taxon>Bacillati</taxon>
        <taxon>Actinomycetota</taxon>
        <taxon>Actinomycetes</taxon>
        <taxon>Kitasatosporales</taxon>
        <taxon>Streptomycetaceae</taxon>
        <taxon>Peterkaempfera</taxon>
    </lineage>
</organism>
<feature type="domain" description="ABC transporter" evidence="6">
    <location>
        <begin position="2"/>
        <end position="227"/>
    </location>
</feature>
<feature type="compositionally biased region" description="Low complexity" evidence="5">
    <location>
        <begin position="307"/>
        <end position="321"/>
    </location>
</feature>
<dbReference type="GO" id="GO:0005524">
    <property type="term" value="F:ATP binding"/>
    <property type="evidence" value="ECO:0007669"/>
    <property type="project" value="UniProtKB-KW"/>
</dbReference>
<dbReference type="AlphaFoldDB" id="A0A345T0I9"/>
<keyword evidence="4 7" id="KW-0067">ATP-binding</keyword>
<comment type="similarity">
    <text evidence="1">Belongs to the ABC transporter superfamily.</text>
</comment>
<evidence type="ECO:0000313" key="8">
    <source>
        <dbReference type="Proteomes" id="UP000249340"/>
    </source>
</evidence>
<dbReference type="PROSITE" id="PS50893">
    <property type="entry name" value="ABC_TRANSPORTER_2"/>
    <property type="match status" value="1"/>
</dbReference>
<dbReference type="Pfam" id="PF00005">
    <property type="entry name" value="ABC_tran"/>
    <property type="match status" value="1"/>
</dbReference>